<protein>
    <recommendedName>
        <fullName evidence="1">F-box domain-containing protein</fullName>
    </recommendedName>
</protein>
<sequence length="383" mass="43212">MTTNAIPDDVLELIFLRLDSPLCLLSAATTCKQWRRIVAGAGFLRRFHSFNGPPPVAGIYYDRPCHPRQRPDLVVSPWVDIDGRFFSLDFLPDSQISPWVWRIQDSRGSLLLFDRLRHPQGSASYGHIVICEPLTRRYEIVDPLARFKGYSFSNAYLIDGESGGIGIENFRVVFRLHVRGIHSDAGMFTMGINRQQSWRKISINELMRNAGPSSELIPSCVYWFNLGRAVTALDRRTGEFSSILLPEVDDWDYHKEMYDLVVTAGHDGTARIVLSGASGDLMVFARLQSSGEWALAKRIRLSTVIHDLPGYDPWFFFSESALVCSAGTPVILLSPWRMKKWWFYLDVDTTEVAPAPDPDVATAYPCELPWPPTLHACTSGLDV</sequence>
<dbReference type="AlphaFoldDB" id="A0A1E5WNH1"/>
<organism evidence="2 3">
    <name type="scientific">Dichanthelium oligosanthes</name>
    <dbReference type="NCBI Taxonomy" id="888268"/>
    <lineage>
        <taxon>Eukaryota</taxon>
        <taxon>Viridiplantae</taxon>
        <taxon>Streptophyta</taxon>
        <taxon>Embryophyta</taxon>
        <taxon>Tracheophyta</taxon>
        <taxon>Spermatophyta</taxon>
        <taxon>Magnoliopsida</taxon>
        <taxon>Liliopsida</taxon>
        <taxon>Poales</taxon>
        <taxon>Poaceae</taxon>
        <taxon>PACMAD clade</taxon>
        <taxon>Panicoideae</taxon>
        <taxon>Panicodae</taxon>
        <taxon>Paniceae</taxon>
        <taxon>Dichantheliinae</taxon>
        <taxon>Dichanthelium</taxon>
    </lineage>
</organism>
<evidence type="ECO:0000313" key="3">
    <source>
        <dbReference type="Proteomes" id="UP000095767"/>
    </source>
</evidence>
<dbReference type="PANTHER" id="PTHR33207">
    <property type="entry name" value="F-BOX DOMAIN CONTAINING PROTEIN-RELATED"/>
    <property type="match status" value="1"/>
</dbReference>
<dbReference type="InterPro" id="IPR036047">
    <property type="entry name" value="F-box-like_dom_sf"/>
</dbReference>
<dbReference type="Gene3D" id="1.20.1280.50">
    <property type="match status" value="1"/>
</dbReference>
<feature type="domain" description="F-box" evidence="1">
    <location>
        <begin position="1"/>
        <end position="47"/>
    </location>
</feature>
<dbReference type="OrthoDB" id="659406at2759"/>
<dbReference type="EMBL" id="LWDX02000099">
    <property type="protein sequence ID" value="OEL38934.1"/>
    <property type="molecule type" value="Genomic_DNA"/>
</dbReference>
<dbReference type="SUPFAM" id="SSF81383">
    <property type="entry name" value="F-box domain"/>
    <property type="match status" value="1"/>
</dbReference>
<gene>
    <name evidence="2" type="ORF">BAE44_0000047</name>
</gene>
<dbReference type="InterPro" id="IPR001810">
    <property type="entry name" value="F-box_dom"/>
</dbReference>
<name>A0A1E5WNH1_9POAL</name>
<accession>A0A1E5WNH1</accession>
<proteinExistence type="predicted"/>
<dbReference type="Pfam" id="PF12937">
    <property type="entry name" value="F-box-like"/>
    <property type="match status" value="1"/>
</dbReference>
<dbReference type="SMART" id="SM00256">
    <property type="entry name" value="FBOX"/>
    <property type="match status" value="1"/>
</dbReference>
<dbReference type="PROSITE" id="PS50181">
    <property type="entry name" value="FBOX"/>
    <property type="match status" value="1"/>
</dbReference>
<dbReference type="Proteomes" id="UP000095767">
    <property type="component" value="Unassembled WGS sequence"/>
</dbReference>
<reference evidence="2 3" key="1">
    <citation type="submission" date="2016-09" db="EMBL/GenBank/DDBJ databases">
        <title>The draft genome of Dichanthelium oligosanthes: A C3 panicoid grass species.</title>
        <authorList>
            <person name="Studer A.J."/>
            <person name="Schnable J.C."/>
            <person name="Brutnell T.P."/>
        </authorList>
    </citation>
    <scope>NUCLEOTIDE SEQUENCE [LARGE SCALE GENOMIC DNA]</scope>
    <source>
        <strain evidence="3">cv. Kellogg 1175</strain>
        <tissue evidence="2">Leaf</tissue>
    </source>
</reference>
<keyword evidence="3" id="KW-1185">Reference proteome</keyword>
<comment type="caution">
    <text evidence="2">The sequence shown here is derived from an EMBL/GenBank/DDBJ whole genome shotgun (WGS) entry which is preliminary data.</text>
</comment>
<evidence type="ECO:0000259" key="1">
    <source>
        <dbReference type="PROSITE" id="PS50181"/>
    </source>
</evidence>
<evidence type="ECO:0000313" key="2">
    <source>
        <dbReference type="EMBL" id="OEL38934.1"/>
    </source>
</evidence>